<organism evidence="6 7">
    <name type="scientific">Xenophilus arseniciresistens</name>
    <dbReference type="NCBI Taxonomy" id="1283306"/>
    <lineage>
        <taxon>Bacteria</taxon>
        <taxon>Pseudomonadati</taxon>
        <taxon>Pseudomonadota</taxon>
        <taxon>Betaproteobacteria</taxon>
        <taxon>Burkholderiales</taxon>
        <taxon>Comamonadaceae</taxon>
        <taxon>Xenophilus</taxon>
    </lineage>
</organism>
<comment type="caution">
    <text evidence="6">The sequence shown here is derived from an EMBL/GenBank/DDBJ whole genome shotgun (WGS) entry which is preliminary data.</text>
</comment>
<reference evidence="6" key="1">
    <citation type="submission" date="2023-01" db="EMBL/GenBank/DDBJ databases">
        <title>Xenophilus mangrovi sp. nov., isolated from soil of Mangrove nature reserve.</title>
        <authorList>
            <person name="Xu S."/>
            <person name="Liu Z."/>
            <person name="Xu Y."/>
        </authorList>
    </citation>
    <scope>NUCLEOTIDE SEQUENCE</scope>
    <source>
        <strain evidence="6">YW8</strain>
    </source>
</reference>
<name>A0AAE3SYJ1_9BURK</name>
<evidence type="ECO:0000259" key="4">
    <source>
        <dbReference type="Pfam" id="PF00501"/>
    </source>
</evidence>
<dbReference type="PROSITE" id="PS00455">
    <property type="entry name" value="AMP_BINDING"/>
    <property type="match status" value="1"/>
</dbReference>
<protein>
    <submittedName>
        <fullName evidence="6">Fatty acid--CoA ligase</fullName>
    </submittedName>
</protein>
<dbReference type="EMBL" id="JAQIPB010000001">
    <property type="protein sequence ID" value="MDA7414876.1"/>
    <property type="molecule type" value="Genomic_DNA"/>
</dbReference>
<proteinExistence type="inferred from homology"/>
<accession>A0AAE3SYJ1</accession>
<feature type="compositionally biased region" description="Polar residues" evidence="3">
    <location>
        <begin position="1"/>
        <end position="11"/>
    </location>
</feature>
<dbReference type="InterPro" id="IPR025110">
    <property type="entry name" value="AMP-bd_C"/>
</dbReference>
<feature type="region of interest" description="Disordered" evidence="3">
    <location>
        <begin position="1"/>
        <end position="25"/>
    </location>
</feature>
<evidence type="ECO:0000256" key="3">
    <source>
        <dbReference type="SAM" id="MobiDB-lite"/>
    </source>
</evidence>
<feature type="domain" description="AMP-binding enzyme C-terminal" evidence="5">
    <location>
        <begin position="455"/>
        <end position="532"/>
    </location>
</feature>
<gene>
    <name evidence="6" type="ORF">PGB34_00735</name>
</gene>
<evidence type="ECO:0000313" key="7">
    <source>
        <dbReference type="Proteomes" id="UP001212602"/>
    </source>
</evidence>
<dbReference type="NCBIfam" id="NF004837">
    <property type="entry name" value="PRK06187.1"/>
    <property type="match status" value="1"/>
</dbReference>
<dbReference type="Pfam" id="PF00501">
    <property type="entry name" value="AMP-binding"/>
    <property type="match status" value="1"/>
</dbReference>
<dbReference type="InterPro" id="IPR042099">
    <property type="entry name" value="ANL_N_sf"/>
</dbReference>
<evidence type="ECO:0000313" key="6">
    <source>
        <dbReference type="EMBL" id="MDA7414876.1"/>
    </source>
</evidence>
<dbReference type="Gene3D" id="3.40.50.12780">
    <property type="entry name" value="N-terminal domain of ligase-like"/>
    <property type="match status" value="1"/>
</dbReference>
<dbReference type="AlphaFoldDB" id="A0AAE3SYJ1"/>
<dbReference type="Proteomes" id="UP001212602">
    <property type="component" value="Unassembled WGS sequence"/>
</dbReference>
<feature type="domain" description="AMP-dependent synthetase/ligase" evidence="4">
    <location>
        <begin position="34"/>
        <end position="405"/>
    </location>
</feature>
<dbReference type="InterPro" id="IPR045851">
    <property type="entry name" value="AMP-bd_C_sf"/>
</dbReference>
<evidence type="ECO:0000256" key="2">
    <source>
        <dbReference type="ARBA" id="ARBA00022598"/>
    </source>
</evidence>
<keyword evidence="2 6" id="KW-0436">Ligase</keyword>
<comment type="similarity">
    <text evidence="1">Belongs to the ATP-dependent AMP-binding enzyme family.</text>
</comment>
<dbReference type="RefSeq" id="WP_271426151.1">
    <property type="nucleotide sequence ID" value="NZ_JAQIPB010000001.1"/>
</dbReference>
<evidence type="ECO:0000256" key="1">
    <source>
        <dbReference type="ARBA" id="ARBA00006432"/>
    </source>
</evidence>
<keyword evidence="7" id="KW-1185">Reference proteome</keyword>
<dbReference type="InterPro" id="IPR020845">
    <property type="entry name" value="AMP-binding_CS"/>
</dbReference>
<dbReference type="SUPFAM" id="SSF56801">
    <property type="entry name" value="Acetyl-CoA synthetase-like"/>
    <property type="match status" value="1"/>
</dbReference>
<dbReference type="Pfam" id="PF13193">
    <property type="entry name" value="AMP-binding_C"/>
    <property type="match status" value="1"/>
</dbReference>
<dbReference type="PANTHER" id="PTHR43201:SF5">
    <property type="entry name" value="MEDIUM-CHAIN ACYL-COA LIGASE ACSF2, MITOCHONDRIAL"/>
    <property type="match status" value="1"/>
</dbReference>
<dbReference type="Gene3D" id="3.30.300.30">
    <property type="match status" value="1"/>
</dbReference>
<evidence type="ECO:0000259" key="5">
    <source>
        <dbReference type="Pfam" id="PF13193"/>
    </source>
</evidence>
<sequence length="544" mass="59174">MGITEQAQQADQARGEAAGRPTGPTLGDTLAWPARYLPAKEALVFHEGGSRQAWTYAQLDAEVNRHAHGLMQLGIGRGDVVAAFLYNTPAFVFVLLACARIGAVFNPVNYRLAAQELAFILDDGQARALVFEDEGAAVVEKARALAPQVPHWLYADVGATPGFATQRLDAMAAGQPAQPPAVAVAETEPCILMYTSGTTGRPKGVLHTHRSKLAHNALMQQVMQFRREDVGLAMAPLNHTAELHTSFLPRLQVGATQVLLRRFDAAEALRLIEAEKVSFFFAAPTMVTMLLNEPSLATRDTRSLRLVEYGGASMAPHLIREWSARVGTGLVQVYGTTEMGPCMSVLFPHEQLSHAGSAGLPAMGHDLCVARLREDGQPTDPNEPCASGEVGEILVRGPCMMAGYLRRPDANLRALAHGWYHTGDLGHLDADGYLWIRDRIDYMINSGAENVYPREVEDALVEHPGVLEAAVVGEPDERWGQVVVAHVVPKSGQFLSAELLDQFLVQGDRLAAYKRPRRYRFAHTLPKTTSGKIQKHLLRAGAAD</sequence>
<dbReference type="InterPro" id="IPR000873">
    <property type="entry name" value="AMP-dep_synth/lig_dom"/>
</dbReference>
<dbReference type="GO" id="GO:0031956">
    <property type="term" value="F:medium-chain fatty acid-CoA ligase activity"/>
    <property type="evidence" value="ECO:0007669"/>
    <property type="project" value="TreeGrafter"/>
</dbReference>
<dbReference type="GO" id="GO:0006631">
    <property type="term" value="P:fatty acid metabolic process"/>
    <property type="evidence" value="ECO:0007669"/>
    <property type="project" value="TreeGrafter"/>
</dbReference>
<dbReference type="PANTHER" id="PTHR43201">
    <property type="entry name" value="ACYL-COA SYNTHETASE"/>
    <property type="match status" value="1"/>
</dbReference>